<evidence type="ECO:0000256" key="1">
    <source>
        <dbReference type="ARBA" id="ARBA00022679"/>
    </source>
</evidence>
<keyword evidence="7" id="KW-1185">Reference proteome</keyword>
<organism evidence="6">
    <name type="scientific">Medioppia subpectinata</name>
    <dbReference type="NCBI Taxonomy" id="1979941"/>
    <lineage>
        <taxon>Eukaryota</taxon>
        <taxon>Metazoa</taxon>
        <taxon>Ecdysozoa</taxon>
        <taxon>Arthropoda</taxon>
        <taxon>Chelicerata</taxon>
        <taxon>Arachnida</taxon>
        <taxon>Acari</taxon>
        <taxon>Acariformes</taxon>
        <taxon>Sarcoptiformes</taxon>
        <taxon>Oribatida</taxon>
        <taxon>Brachypylina</taxon>
        <taxon>Oppioidea</taxon>
        <taxon>Oppiidae</taxon>
        <taxon>Medioppia</taxon>
    </lineage>
</organism>
<dbReference type="InterPro" id="IPR011009">
    <property type="entry name" value="Kinase-like_dom_sf"/>
</dbReference>
<dbReference type="EMBL" id="CAJPIZ010003228">
    <property type="protein sequence ID" value="CAG2106087.1"/>
    <property type="molecule type" value="Genomic_DNA"/>
</dbReference>
<dbReference type="GO" id="GO:0005634">
    <property type="term" value="C:nucleus"/>
    <property type="evidence" value="ECO:0007669"/>
    <property type="project" value="TreeGrafter"/>
</dbReference>
<evidence type="ECO:0000256" key="3">
    <source>
        <dbReference type="ARBA" id="ARBA00022777"/>
    </source>
</evidence>
<evidence type="ECO:0000259" key="5">
    <source>
        <dbReference type="PROSITE" id="PS50011"/>
    </source>
</evidence>
<evidence type="ECO:0000256" key="2">
    <source>
        <dbReference type="ARBA" id="ARBA00022741"/>
    </source>
</evidence>
<evidence type="ECO:0000313" key="6">
    <source>
        <dbReference type="EMBL" id="CAD7625657.1"/>
    </source>
</evidence>
<name>A0A7R9KMQ1_9ACAR</name>
<dbReference type="SMART" id="SM00220">
    <property type="entry name" value="S_TKc"/>
    <property type="match status" value="1"/>
</dbReference>
<evidence type="ECO:0000313" key="7">
    <source>
        <dbReference type="Proteomes" id="UP000759131"/>
    </source>
</evidence>
<proteinExistence type="predicted"/>
<dbReference type="InterPro" id="IPR000719">
    <property type="entry name" value="Prot_kinase_dom"/>
</dbReference>
<keyword evidence="2" id="KW-0547">Nucleotide-binding</keyword>
<dbReference type="EMBL" id="OC857803">
    <property type="protein sequence ID" value="CAD7625657.1"/>
    <property type="molecule type" value="Genomic_DNA"/>
</dbReference>
<dbReference type="AlphaFoldDB" id="A0A7R9KMQ1"/>
<dbReference type="PROSITE" id="PS50011">
    <property type="entry name" value="PROTEIN_KINASE_DOM"/>
    <property type="match status" value="1"/>
</dbReference>
<gene>
    <name evidence="6" type="ORF">OSB1V03_LOCUS6090</name>
</gene>
<dbReference type="GO" id="GO:0005524">
    <property type="term" value="F:ATP binding"/>
    <property type="evidence" value="ECO:0007669"/>
    <property type="project" value="UniProtKB-KW"/>
</dbReference>
<keyword evidence="3" id="KW-0418">Kinase</keyword>
<dbReference type="OrthoDB" id="7700243at2759"/>
<accession>A0A7R9KMQ1</accession>
<dbReference type="PANTHER" id="PTHR11042">
    <property type="entry name" value="EUKARYOTIC TRANSLATION INITIATION FACTOR 2-ALPHA KINASE EIF2-ALPHA KINASE -RELATED"/>
    <property type="match status" value="1"/>
</dbReference>
<dbReference type="GO" id="GO:0005737">
    <property type="term" value="C:cytoplasm"/>
    <property type="evidence" value="ECO:0007669"/>
    <property type="project" value="TreeGrafter"/>
</dbReference>
<dbReference type="GO" id="GO:0004672">
    <property type="term" value="F:protein kinase activity"/>
    <property type="evidence" value="ECO:0007669"/>
    <property type="project" value="InterPro"/>
</dbReference>
<dbReference type="Pfam" id="PF00069">
    <property type="entry name" value="Pkinase"/>
    <property type="match status" value="1"/>
</dbReference>
<dbReference type="SUPFAM" id="SSF56112">
    <property type="entry name" value="Protein kinase-like (PK-like)"/>
    <property type="match status" value="1"/>
</dbReference>
<dbReference type="Proteomes" id="UP000759131">
    <property type="component" value="Unassembled WGS sequence"/>
</dbReference>
<evidence type="ECO:0000256" key="4">
    <source>
        <dbReference type="ARBA" id="ARBA00022840"/>
    </source>
</evidence>
<keyword evidence="4" id="KW-0067">ATP-binding</keyword>
<sequence>MRSDFVVEFRSAWIEGQKLYIQTEFCDYNLRQIIDIKYRLFSAKSSDNDTSVVYVLALIDYFIAYELFEELTKSLNYLHTLDTPIIHRNLKPENILVMKNVIDNGQQFVKICDFGYAKPHDYSGQSHTRDKGDITYMAPEVVRSKHYDLKSDIYSLGLICGEVFGVNVYS</sequence>
<keyword evidence="1" id="KW-0808">Transferase</keyword>
<feature type="domain" description="Protein kinase" evidence="5">
    <location>
        <begin position="1"/>
        <end position="170"/>
    </location>
</feature>
<reference evidence="6" key="1">
    <citation type="submission" date="2020-11" db="EMBL/GenBank/DDBJ databases">
        <authorList>
            <person name="Tran Van P."/>
        </authorList>
    </citation>
    <scope>NUCLEOTIDE SEQUENCE</scope>
</reference>
<dbReference type="Gene3D" id="1.10.510.10">
    <property type="entry name" value="Transferase(Phosphotransferase) domain 1"/>
    <property type="match status" value="1"/>
</dbReference>
<dbReference type="InterPro" id="IPR050339">
    <property type="entry name" value="CC_SR_Kinase"/>
</dbReference>
<protein>
    <recommendedName>
        <fullName evidence="5">Protein kinase domain-containing protein</fullName>
    </recommendedName>
</protein>